<dbReference type="Pfam" id="PF14226">
    <property type="entry name" value="DIOX_N"/>
    <property type="match status" value="1"/>
</dbReference>
<evidence type="ECO:0000313" key="9">
    <source>
        <dbReference type="Proteomes" id="UP001165190"/>
    </source>
</evidence>
<dbReference type="AlphaFoldDB" id="A0A9W7GSR1"/>
<evidence type="ECO:0000256" key="2">
    <source>
        <dbReference type="ARBA" id="ARBA00008056"/>
    </source>
</evidence>
<evidence type="ECO:0000256" key="6">
    <source>
        <dbReference type="RuleBase" id="RU003682"/>
    </source>
</evidence>
<dbReference type="SUPFAM" id="SSF51197">
    <property type="entry name" value="Clavaminate synthase-like"/>
    <property type="match status" value="1"/>
</dbReference>
<proteinExistence type="inferred from homology"/>
<reference evidence="8" key="1">
    <citation type="submission" date="2023-05" db="EMBL/GenBank/DDBJ databases">
        <title>Genome and transcriptome analyses reveal genes involved in the formation of fine ridges on petal epidermal cells in Hibiscus trionum.</title>
        <authorList>
            <person name="Koshimizu S."/>
            <person name="Masuda S."/>
            <person name="Ishii T."/>
            <person name="Shirasu K."/>
            <person name="Hoshino A."/>
            <person name="Arita M."/>
        </authorList>
    </citation>
    <scope>NUCLEOTIDE SEQUENCE</scope>
    <source>
        <strain evidence="8">Hamamatsu line</strain>
    </source>
</reference>
<evidence type="ECO:0000256" key="4">
    <source>
        <dbReference type="ARBA" id="ARBA00023002"/>
    </source>
</evidence>
<dbReference type="Proteomes" id="UP001165190">
    <property type="component" value="Unassembled WGS sequence"/>
</dbReference>
<dbReference type="InterPro" id="IPR044861">
    <property type="entry name" value="IPNS-like_FE2OG_OXY"/>
</dbReference>
<evidence type="ECO:0000256" key="1">
    <source>
        <dbReference type="ARBA" id="ARBA00001962"/>
    </source>
</evidence>
<accession>A0A9W7GSR1</accession>
<dbReference type="GO" id="GO:0051213">
    <property type="term" value="F:dioxygenase activity"/>
    <property type="evidence" value="ECO:0007669"/>
    <property type="project" value="UniProtKB-ARBA"/>
</dbReference>
<dbReference type="InterPro" id="IPR026992">
    <property type="entry name" value="DIOX_N"/>
</dbReference>
<keyword evidence="4 6" id="KW-0560">Oxidoreductase</keyword>
<evidence type="ECO:0000256" key="5">
    <source>
        <dbReference type="ARBA" id="ARBA00023004"/>
    </source>
</evidence>
<dbReference type="PANTHER" id="PTHR10209">
    <property type="entry name" value="OXIDOREDUCTASE, 2OG-FE II OXYGENASE FAMILY PROTEIN"/>
    <property type="match status" value="1"/>
</dbReference>
<keyword evidence="3 6" id="KW-0479">Metal-binding</keyword>
<dbReference type="PANTHER" id="PTHR10209:SF826">
    <property type="entry name" value="1-AMINOCYCLOPROPANE-1-CARBOXYLATE OXIDASE HOMOLOG 1-LIKE"/>
    <property type="match status" value="1"/>
</dbReference>
<dbReference type="FunFam" id="2.60.120.330:FF:000005">
    <property type="entry name" value="1-aminocyclopropane-1-carboxylate oxidase homolog 1"/>
    <property type="match status" value="1"/>
</dbReference>
<keyword evidence="9" id="KW-1185">Reference proteome</keyword>
<name>A0A9W7GSR1_HIBTR</name>
<evidence type="ECO:0000256" key="3">
    <source>
        <dbReference type="ARBA" id="ARBA00022723"/>
    </source>
</evidence>
<dbReference type="InterPro" id="IPR027443">
    <property type="entry name" value="IPNS-like_sf"/>
</dbReference>
<dbReference type="EMBL" id="BSYR01000003">
    <property type="protein sequence ID" value="GMI64199.1"/>
    <property type="molecule type" value="Genomic_DNA"/>
</dbReference>
<evidence type="ECO:0000313" key="8">
    <source>
        <dbReference type="EMBL" id="GMI64199.1"/>
    </source>
</evidence>
<dbReference type="InterPro" id="IPR005123">
    <property type="entry name" value="Oxoglu/Fe-dep_dioxygenase_dom"/>
</dbReference>
<dbReference type="Pfam" id="PF03171">
    <property type="entry name" value="2OG-FeII_Oxy"/>
    <property type="match status" value="1"/>
</dbReference>
<sequence length="369" mass="41495">MVVAKAGEVQFEPEYDRASEIKAFDETKAGVKGLVDAGVSEVPRMFHQPPDTFGETYVPSASQFSIPVIDLQGVQEDCGTRTSIVEEVRTASKEWGFFQIINHGIPVSVLEEMKVRVRRFFEQDDELKKQFYTRDNLKKVVHNTNFDLLTAPAANWRDSVYCKMAPDPPRPEELPEPFRDMMFEYNDRVMSLGHLLFELISEALGLNPDHLLKIDCAKGLAQLCHYYPACPQPELTIGTSKHADSTFLTVLLQDHIGGLQVLHENQWIDVPPVPGALVVNIGDLLQLITNDSLVSVEHRVLANLVGPRVSVASIFVTGFHPDPRSYGPIKELLSVDNPPKYRETTVQEFMTHFQNKGLDGNSTLLHFRI</sequence>
<evidence type="ECO:0000259" key="7">
    <source>
        <dbReference type="PROSITE" id="PS51471"/>
    </source>
</evidence>
<dbReference type="PROSITE" id="PS51471">
    <property type="entry name" value="FE2OG_OXY"/>
    <property type="match status" value="1"/>
</dbReference>
<feature type="domain" description="Fe2OG dioxygenase" evidence="7">
    <location>
        <begin position="213"/>
        <end position="318"/>
    </location>
</feature>
<dbReference type="OrthoDB" id="288590at2759"/>
<dbReference type="GO" id="GO:0046872">
    <property type="term" value="F:metal ion binding"/>
    <property type="evidence" value="ECO:0007669"/>
    <property type="project" value="UniProtKB-KW"/>
</dbReference>
<protein>
    <recommendedName>
        <fullName evidence="7">Fe2OG dioxygenase domain-containing protein</fullName>
    </recommendedName>
</protein>
<dbReference type="Gene3D" id="2.60.120.330">
    <property type="entry name" value="B-lactam Antibiotic, Isopenicillin N Synthase, Chain"/>
    <property type="match status" value="1"/>
</dbReference>
<keyword evidence="5 6" id="KW-0408">Iron</keyword>
<organism evidence="8 9">
    <name type="scientific">Hibiscus trionum</name>
    <name type="common">Flower of an hour</name>
    <dbReference type="NCBI Taxonomy" id="183268"/>
    <lineage>
        <taxon>Eukaryota</taxon>
        <taxon>Viridiplantae</taxon>
        <taxon>Streptophyta</taxon>
        <taxon>Embryophyta</taxon>
        <taxon>Tracheophyta</taxon>
        <taxon>Spermatophyta</taxon>
        <taxon>Magnoliopsida</taxon>
        <taxon>eudicotyledons</taxon>
        <taxon>Gunneridae</taxon>
        <taxon>Pentapetalae</taxon>
        <taxon>rosids</taxon>
        <taxon>malvids</taxon>
        <taxon>Malvales</taxon>
        <taxon>Malvaceae</taxon>
        <taxon>Malvoideae</taxon>
        <taxon>Hibiscus</taxon>
    </lineage>
</organism>
<gene>
    <name evidence="8" type="ORF">HRI_000089200</name>
</gene>
<comment type="caution">
    <text evidence="8">The sequence shown here is derived from an EMBL/GenBank/DDBJ whole genome shotgun (WGS) entry which is preliminary data.</text>
</comment>
<comment type="cofactor">
    <cofactor evidence="1">
        <name>Fe cation</name>
        <dbReference type="ChEBI" id="CHEBI:24875"/>
    </cofactor>
</comment>
<comment type="similarity">
    <text evidence="2 6">Belongs to the iron/ascorbate-dependent oxidoreductase family.</text>
</comment>